<reference evidence="2" key="1">
    <citation type="submission" date="2015-10" db="EMBL/GenBank/DDBJ databases">
        <title>Description of Candidatus Tenderia electrophaga gen. nov, sp. nov., an Uncultivated Electroautotroph from a Biocathode Enrichment.</title>
        <authorList>
            <person name="Eddie B.J."/>
            <person name="Malanoski A.P."/>
            <person name="Wang Z."/>
            <person name="Hall R.J."/>
            <person name="Oh S.D."/>
            <person name="Heiner C."/>
            <person name="Lin B."/>
            <person name="Strycharz-Glaven S.M."/>
        </authorList>
    </citation>
    <scope>NUCLEOTIDE SEQUENCE [LARGE SCALE GENOMIC DNA]</scope>
    <source>
        <strain evidence="2">NRL1</strain>
    </source>
</reference>
<evidence type="ECO:0000313" key="3">
    <source>
        <dbReference type="Proteomes" id="UP000055136"/>
    </source>
</evidence>
<organism evidence="2 3">
    <name type="scientific">Candidatus Tenderia electrophaga</name>
    <dbReference type="NCBI Taxonomy" id="1748243"/>
    <lineage>
        <taxon>Bacteria</taxon>
        <taxon>Pseudomonadati</taxon>
        <taxon>Pseudomonadota</taxon>
        <taxon>Gammaproteobacteria</taxon>
        <taxon>Candidatus Tenderiales</taxon>
        <taxon>Candidatus Tenderiaceae</taxon>
        <taxon>Candidatus Tenderia</taxon>
    </lineage>
</organism>
<dbReference type="KEGG" id="tee:Tel_00090"/>
<dbReference type="Gene3D" id="2.40.160.20">
    <property type="match status" value="1"/>
</dbReference>
<keyword evidence="1" id="KW-0732">Signal</keyword>
<dbReference type="EMBL" id="CP013099">
    <property type="protein sequence ID" value="ALP51665.1"/>
    <property type="molecule type" value="Genomic_DNA"/>
</dbReference>
<keyword evidence="3" id="KW-1185">Reference proteome</keyword>
<dbReference type="SUPFAM" id="SSF56925">
    <property type="entry name" value="OMPA-like"/>
    <property type="match status" value="1"/>
</dbReference>
<dbReference type="InterPro" id="IPR011250">
    <property type="entry name" value="OMP/PagP_B-barrel"/>
</dbReference>
<accession>A0A0S2T996</accession>
<evidence type="ECO:0000256" key="1">
    <source>
        <dbReference type="SAM" id="SignalP"/>
    </source>
</evidence>
<name>A0A0S2T996_9GAMM</name>
<dbReference type="STRING" id="1748243.Tel_00090"/>
<feature type="chain" id="PRO_5006604855" description="Outer membrane protein beta-barrel domain-containing protein" evidence="1">
    <location>
        <begin position="21"/>
        <end position="186"/>
    </location>
</feature>
<dbReference type="AlphaFoldDB" id="A0A0S2T996"/>
<protein>
    <recommendedName>
        <fullName evidence="4">Outer membrane protein beta-barrel domain-containing protein</fullName>
    </recommendedName>
</protein>
<gene>
    <name evidence="2" type="ORF">Tel_00090</name>
</gene>
<sequence>MKRQIVSIAGIALLSGSVQAAEQWTWLAGTQDGYSAQPTISLMAGHMDPGDNMNSDTVSGLELSLNCPLLQPPSNRIRQQLSYSKYEDGGVEIESIEINPHYVVEVSPGLEIGGGPGLGYVMVDNAAGDDEVFALQLGASVHYHGSSPLFLGAEARYQITGDDNFGAATESDVDNYRVLLKLGYSL</sequence>
<feature type="signal peptide" evidence="1">
    <location>
        <begin position="1"/>
        <end position="20"/>
    </location>
</feature>
<proteinExistence type="predicted"/>
<evidence type="ECO:0008006" key="4">
    <source>
        <dbReference type="Google" id="ProtNLM"/>
    </source>
</evidence>
<evidence type="ECO:0000313" key="2">
    <source>
        <dbReference type="EMBL" id="ALP51665.1"/>
    </source>
</evidence>
<dbReference type="Proteomes" id="UP000055136">
    <property type="component" value="Chromosome"/>
</dbReference>